<dbReference type="GO" id="GO:0009306">
    <property type="term" value="P:protein secretion"/>
    <property type="evidence" value="ECO:0007669"/>
    <property type="project" value="InterPro"/>
</dbReference>
<dbReference type="OrthoDB" id="3700248at2"/>
<dbReference type="Pfam" id="PF10824">
    <property type="entry name" value="T7SS_ESX_EspC"/>
    <property type="match status" value="1"/>
</dbReference>
<comment type="caution">
    <text evidence="1">The sequence shown here is derived from an EMBL/GenBank/DDBJ whole genome shotgun (WGS) entry which is preliminary data.</text>
</comment>
<accession>A0A558BFZ4</accession>
<reference evidence="1 2" key="1">
    <citation type="submission" date="2019-07" db="EMBL/GenBank/DDBJ databases">
        <authorList>
            <person name="Duangmal K."/>
            <person name="Teo W.F.A."/>
        </authorList>
    </citation>
    <scope>NUCLEOTIDE SEQUENCE [LARGE SCALE GENOMIC DNA]</scope>
    <source>
        <strain evidence="1 2">TBRC 6029</strain>
    </source>
</reference>
<protein>
    <recommendedName>
        <fullName evidence="3">ESX-1 secretion-associated protein</fullName>
    </recommendedName>
</protein>
<organism evidence="1 2">
    <name type="scientific">Amycolatopsis rhizosphaerae</name>
    <dbReference type="NCBI Taxonomy" id="2053003"/>
    <lineage>
        <taxon>Bacteria</taxon>
        <taxon>Bacillati</taxon>
        <taxon>Actinomycetota</taxon>
        <taxon>Actinomycetes</taxon>
        <taxon>Pseudonocardiales</taxon>
        <taxon>Pseudonocardiaceae</taxon>
        <taxon>Amycolatopsis</taxon>
    </lineage>
</organism>
<name>A0A558BFZ4_9PSEU</name>
<evidence type="ECO:0000313" key="1">
    <source>
        <dbReference type="EMBL" id="TVT35426.1"/>
    </source>
</evidence>
<sequence length="108" mass="10963">MAGGFEADPEALAGHEAEVREAADKVHQAIDATGAAQALGDLKAFGIVGQVVAVALQDWISQATDTVKGLGDAGHELADKVKAAHEALSAHEENSKSALIAIAKDIPA</sequence>
<dbReference type="EMBL" id="VJWX01000329">
    <property type="protein sequence ID" value="TVT35426.1"/>
    <property type="molecule type" value="Genomic_DNA"/>
</dbReference>
<dbReference type="AlphaFoldDB" id="A0A558BFZ4"/>
<reference evidence="1 2" key="2">
    <citation type="submission" date="2019-08" db="EMBL/GenBank/DDBJ databases">
        <title>Amycolatopsis acidicola sp. nov., isolated from peat swamp forest soil.</title>
        <authorList>
            <person name="Srisuk N."/>
        </authorList>
    </citation>
    <scope>NUCLEOTIDE SEQUENCE [LARGE SCALE GENOMIC DNA]</scope>
    <source>
        <strain evidence="1 2">TBRC 6029</strain>
    </source>
</reference>
<keyword evidence="2" id="KW-1185">Reference proteome</keyword>
<dbReference type="RefSeq" id="WP_144591372.1">
    <property type="nucleotide sequence ID" value="NZ_VJWX01000329.1"/>
</dbReference>
<evidence type="ECO:0000313" key="2">
    <source>
        <dbReference type="Proteomes" id="UP000320011"/>
    </source>
</evidence>
<evidence type="ECO:0008006" key="3">
    <source>
        <dbReference type="Google" id="ProtNLM"/>
    </source>
</evidence>
<dbReference type="Proteomes" id="UP000320011">
    <property type="component" value="Unassembled WGS sequence"/>
</dbReference>
<proteinExistence type="predicted"/>
<dbReference type="InterPro" id="IPR022536">
    <property type="entry name" value="EspC"/>
</dbReference>
<gene>
    <name evidence="1" type="ORF">FNH05_26155</name>
</gene>